<comment type="function">
    <text evidence="1 5">Component of the ribosome assembly machinery. Nuclear paralog of the ribosomal protein P0, it binds pre-60S subunits at an early stage of assembly in the nucleolus, and is replaced by P0 in cytoplasmic pre-60S subunits and mature 80S ribosomes.</text>
</comment>
<comment type="similarity">
    <text evidence="2 5">Belongs to the universal ribosomal protein uL10 family.</text>
</comment>
<evidence type="ECO:0000256" key="1">
    <source>
        <dbReference type="ARBA" id="ARBA00004046"/>
    </source>
</evidence>
<keyword evidence="5" id="KW-0690">Ribosome biogenesis</keyword>
<dbReference type="KEGG" id="scac:106085407"/>
<dbReference type="PANTHER" id="PTHR45841:SF1">
    <property type="entry name" value="MRNA TURNOVER PROTEIN 4 HOMOLOG"/>
    <property type="match status" value="1"/>
</dbReference>
<evidence type="ECO:0000256" key="4">
    <source>
        <dbReference type="ARBA" id="ARBA00023242"/>
    </source>
</evidence>
<protein>
    <recommendedName>
        <fullName evidence="5">Ribosome assembly factor mrt4</fullName>
    </recommendedName>
</protein>
<evidence type="ECO:0000256" key="5">
    <source>
        <dbReference type="RuleBase" id="RU364039"/>
    </source>
</evidence>
<dbReference type="PANTHER" id="PTHR45841">
    <property type="entry name" value="MRNA TURNOVER PROTEIN 4 MRTO4"/>
    <property type="match status" value="1"/>
</dbReference>
<dbReference type="AlphaFoldDB" id="A0A1I8PZQ8"/>
<dbReference type="Gene3D" id="3.30.70.1730">
    <property type="match status" value="1"/>
</dbReference>
<dbReference type="GO" id="GO:0006364">
    <property type="term" value="P:rRNA processing"/>
    <property type="evidence" value="ECO:0007669"/>
    <property type="project" value="TreeGrafter"/>
</dbReference>
<dbReference type="InterPro" id="IPR001790">
    <property type="entry name" value="Ribosomal_uL10"/>
</dbReference>
<dbReference type="InterPro" id="IPR040637">
    <property type="entry name" value="Ribosomal_uL10-like_insert"/>
</dbReference>
<name>A0A1I8PZQ8_STOCA</name>
<feature type="domain" description="Large ribosomal subunit protein uL10-like insertion" evidence="7">
    <location>
        <begin position="126"/>
        <end position="194"/>
    </location>
</feature>
<dbReference type="EnsemblMetazoa" id="SCAU012538-RA">
    <property type="protein sequence ID" value="SCAU012538-PA"/>
    <property type="gene ID" value="SCAU012538"/>
</dbReference>
<keyword evidence="9" id="KW-1185">Reference proteome</keyword>
<dbReference type="VEuPathDB" id="VectorBase:SCAU012538"/>
<dbReference type="InterPro" id="IPR051742">
    <property type="entry name" value="Ribosome_Assembly_uL10"/>
</dbReference>
<comment type="subcellular location">
    <subcellularLocation>
        <location evidence="5">Cytoplasm</location>
    </subcellularLocation>
    <subcellularLocation>
        <location evidence="5">Nucleus</location>
        <location evidence="5">Nucleolus</location>
    </subcellularLocation>
</comment>
<dbReference type="GO" id="GO:0000027">
    <property type="term" value="P:ribosomal large subunit assembly"/>
    <property type="evidence" value="ECO:0007669"/>
    <property type="project" value="InterPro"/>
</dbReference>
<dbReference type="FunFam" id="3.30.70.1730:FF:000005">
    <property type="entry name" value="Ribosome assembly factor mrt4"/>
    <property type="match status" value="1"/>
</dbReference>
<keyword evidence="4 5" id="KW-0539">Nucleus</keyword>
<evidence type="ECO:0000256" key="2">
    <source>
        <dbReference type="ARBA" id="ARBA00008889"/>
    </source>
</evidence>
<dbReference type="InterPro" id="IPR033867">
    <property type="entry name" value="Mrt4"/>
</dbReference>
<feature type="compositionally biased region" description="Acidic residues" evidence="6">
    <location>
        <begin position="222"/>
        <end position="259"/>
    </location>
</feature>
<evidence type="ECO:0000256" key="3">
    <source>
        <dbReference type="ARBA" id="ARBA00022490"/>
    </source>
</evidence>
<evidence type="ECO:0000259" key="7">
    <source>
        <dbReference type="Pfam" id="PF17777"/>
    </source>
</evidence>
<proteinExistence type="inferred from homology"/>
<dbReference type="CDD" id="cd05796">
    <property type="entry name" value="Ribosomal_P0_like"/>
    <property type="match status" value="1"/>
</dbReference>
<organism evidence="8 9">
    <name type="scientific">Stomoxys calcitrans</name>
    <name type="common">Stable fly</name>
    <name type="synonym">Conops calcitrans</name>
    <dbReference type="NCBI Taxonomy" id="35570"/>
    <lineage>
        <taxon>Eukaryota</taxon>
        <taxon>Metazoa</taxon>
        <taxon>Ecdysozoa</taxon>
        <taxon>Arthropoda</taxon>
        <taxon>Hexapoda</taxon>
        <taxon>Insecta</taxon>
        <taxon>Pterygota</taxon>
        <taxon>Neoptera</taxon>
        <taxon>Endopterygota</taxon>
        <taxon>Diptera</taxon>
        <taxon>Brachycera</taxon>
        <taxon>Muscomorpha</taxon>
        <taxon>Muscoidea</taxon>
        <taxon>Muscidae</taxon>
        <taxon>Stomoxys</taxon>
    </lineage>
</organism>
<evidence type="ECO:0000313" key="9">
    <source>
        <dbReference type="Proteomes" id="UP000095300"/>
    </source>
</evidence>
<accession>A0A1I8PZQ8</accession>
<dbReference type="SUPFAM" id="SSF160369">
    <property type="entry name" value="Ribosomal protein L10-like"/>
    <property type="match status" value="1"/>
</dbReference>
<dbReference type="OrthoDB" id="10262308at2759"/>
<evidence type="ECO:0000256" key="6">
    <source>
        <dbReference type="SAM" id="MobiDB-lite"/>
    </source>
</evidence>
<dbReference type="STRING" id="35570.A0A1I8PZQ8"/>
<dbReference type="InterPro" id="IPR043164">
    <property type="entry name" value="Ribosomal_uL10-like_insert_sf"/>
</dbReference>
<dbReference type="GO" id="GO:0030687">
    <property type="term" value="C:preribosome, large subunit precursor"/>
    <property type="evidence" value="ECO:0007669"/>
    <property type="project" value="TreeGrafter"/>
</dbReference>
<dbReference type="GO" id="GO:0000956">
    <property type="term" value="P:nuclear-transcribed mRNA catabolic process"/>
    <property type="evidence" value="ECO:0007669"/>
    <property type="project" value="TreeGrafter"/>
</dbReference>
<evidence type="ECO:0000313" key="8">
    <source>
        <dbReference type="EnsemblMetazoa" id="SCAU012538-PA"/>
    </source>
</evidence>
<dbReference type="Gene3D" id="3.90.105.20">
    <property type="match status" value="1"/>
</dbReference>
<dbReference type="InterPro" id="IPR043141">
    <property type="entry name" value="Ribosomal_uL10-like_sf"/>
</dbReference>
<dbReference type="Proteomes" id="UP000095300">
    <property type="component" value="Unassembled WGS sequence"/>
</dbReference>
<dbReference type="Pfam" id="PF00466">
    <property type="entry name" value="Ribosomal_L10"/>
    <property type="match status" value="1"/>
</dbReference>
<dbReference type="GO" id="GO:0003723">
    <property type="term" value="F:RNA binding"/>
    <property type="evidence" value="ECO:0007669"/>
    <property type="project" value="TreeGrafter"/>
</dbReference>
<comment type="subunit">
    <text evidence="5">Associates with the pre-60S ribosomal particle.</text>
</comment>
<dbReference type="Pfam" id="PF17777">
    <property type="entry name" value="RL10P_insert"/>
    <property type="match status" value="1"/>
</dbReference>
<feature type="region of interest" description="Disordered" evidence="6">
    <location>
        <begin position="219"/>
        <end position="259"/>
    </location>
</feature>
<dbReference type="GO" id="GO:0005730">
    <property type="term" value="C:nucleolus"/>
    <property type="evidence" value="ECO:0007669"/>
    <property type="project" value="UniProtKB-SubCell"/>
</dbReference>
<gene>
    <name evidence="8" type="primary">106085407</name>
</gene>
<dbReference type="FunFam" id="3.90.105.20:FF:000002">
    <property type="entry name" value="Ribosome assembly factor mrt4"/>
    <property type="match status" value="1"/>
</dbReference>
<reference evidence="8" key="1">
    <citation type="submission" date="2020-05" db="UniProtKB">
        <authorList>
            <consortium name="EnsemblMetazoa"/>
        </authorList>
    </citation>
    <scope>IDENTIFICATION</scope>
    <source>
        <strain evidence="8">USDA</strain>
    </source>
</reference>
<dbReference type="GO" id="GO:0005737">
    <property type="term" value="C:cytoplasm"/>
    <property type="evidence" value="ECO:0007669"/>
    <property type="project" value="UniProtKB-SubCell"/>
</dbReference>
<sequence length="259" mass="29829">MPRSKRDKKISLTKTDRKGLAWKQQIIEDIRRCVEKYPNIFVFQVQNMRNNLLKDLRQEWKHNSRFIFGKNRIMQIGLGRTKAEEVETDLSKLSKRLTGQVGLLFTETGKKEVLEWAQNYWAVEYARSGFRATETVVLPAGPLEEFAHSMEPHLRSLGMPTKLQKGIVTLVSDYTVCEEGKVLSPEQARILKLIAKPMAKFQLTMKCSWTKTDGFELHVPDDINDDEDIADSGQGDEVDEEEEAMDQEDDSDEDEDDDE</sequence>
<keyword evidence="3 5" id="KW-0963">Cytoplasm</keyword>